<reference evidence="1" key="1">
    <citation type="submission" date="2023-07" db="EMBL/GenBank/DDBJ databases">
        <authorList>
            <consortium name="AG Swart"/>
            <person name="Singh M."/>
            <person name="Singh A."/>
            <person name="Seah K."/>
            <person name="Emmerich C."/>
        </authorList>
    </citation>
    <scope>NUCLEOTIDE SEQUENCE</scope>
    <source>
        <strain evidence="1">DP1</strain>
    </source>
</reference>
<gene>
    <name evidence="1" type="ORF">ECRASSUSDP1_LOCUS8396</name>
</gene>
<dbReference type="Proteomes" id="UP001295684">
    <property type="component" value="Unassembled WGS sequence"/>
</dbReference>
<name>A0AAD1X8K7_EUPCR</name>
<accession>A0AAD1X8K7</accession>
<organism evidence="1 2">
    <name type="scientific">Euplotes crassus</name>
    <dbReference type="NCBI Taxonomy" id="5936"/>
    <lineage>
        <taxon>Eukaryota</taxon>
        <taxon>Sar</taxon>
        <taxon>Alveolata</taxon>
        <taxon>Ciliophora</taxon>
        <taxon>Intramacronucleata</taxon>
        <taxon>Spirotrichea</taxon>
        <taxon>Hypotrichia</taxon>
        <taxon>Euplotida</taxon>
        <taxon>Euplotidae</taxon>
        <taxon>Moneuplotes</taxon>
    </lineage>
</organism>
<protein>
    <submittedName>
        <fullName evidence="1">Uncharacterized protein</fullName>
    </submittedName>
</protein>
<sequence length="1121" mass="129147">MLTFVQTNCDGQTSIELSTESSTAQISPEDVSFDNIEIDDELKEKFTELSCVLFHPENYPQAEFIEKQNYLIQNIDEISEPVLLKIIISCLSNLQSDELKLALNVIKQKKFNHISFLLGQERLALFNLERIFCFQVLEEMFTEQIIQQFINQETNEPNFEINRVVLQDLAQIVCKLIVPYLRKTEIDPFSVLIQRFMHCECPENTSAQVCAYITMTFLQELLPDTLPDFPRERRNYVQKLPKALLKILPKIYQNLEGIDDPQVETLMHKICLVCPECPVPITTSPNLQVLKETILKEAYITSEDSNKNIEQFKHILECLYQAIIEATSEIQQGQREDKAVQMSHTISQILCSLNCAQIVSLPSRLELLQNWVTSVTGLATELLKHDFSFTFSVLEHISDLITELSLLEDQEIQEVITLLEIFMREYVEKCLGKEANIGEYLCLGTQGYKYLSEILASDQFKILKQGVDDTSQMESLISTVLVTCPLKKVEANILRSKRGEFKTRARPRITSAELEYTANAFLAINEVSLGLLEKGTYLKKYFEFRKFLIKLFTKGSVPRECSELLEMISALHKKENVFDLLLNVSTHCIKQFNDFDIISNEISIQYDLLRNYSTNVTSLRISKEVFDEIIKIQAQKECSVIQNNQNYSPEWSQTKSELFGCLTRSVIIHKQVYYNEALDTLLNHFSDKVCLDVEIDSLNTLLDFFSFIAQIRGFLKGAFIDTEFKNIYLLIEHSCLHSILNKAKIVLMEPTGSNQTELSTQNGIFEDDYKLCLITELLSLLDGIVNYHPYQTYKFEGSIIVRTFDNETKVNLNEEIARIMAIALEVITSSFSCISKEELKTEVLHSLGKCLKLFCTMCEKCKIHRRNSKMEIPNFHRFIMNCLYLLSNLDFNEISILEDKAAYVYRFMDKLFDVFLCHQDYSEIIQVLNEPQFHQFLINYLKFAIENCSSDASMGENFQSPGIPAVSNMLISKGVLSRINYFIHKASESPNPETLDVDTSRLSSVLKLGPIFEVFVGNNREGLIKIFDFCLTQILIKRETKNCGTITEILLAILGLKYRNEQGEPQTILAQEELAQLCDISEKYEPNSRKVIEELYTEAMKYDFSNREKNINFIIQEFLRA</sequence>
<dbReference type="AlphaFoldDB" id="A0AAD1X8K7"/>
<evidence type="ECO:0000313" key="1">
    <source>
        <dbReference type="EMBL" id="CAI2367119.1"/>
    </source>
</evidence>
<comment type="caution">
    <text evidence="1">The sequence shown here is derived from an EMBL/GenBank/DDBJ whole genome shotgun (WGS) entry which is preliminary data.</text>
</comment>
<proteinExistence type="predicted"/>
<dbReference type="EMBL" id="CAMPGE010008214">
    <property type="protein sequence ID" value="CAI2367119.1"/>
    <property type="molecule type" value="Genomic_DNA"/>
</dbReference>
<evidence type="ECO:0000313" key="2">
    <source>
        <dbReference type="Proteomes" id="UP001295684"/>
    </source>
</evidence>
<keyword evidence="2" id="KW-1185">Reference proteome</keyword>